<dbReference type="PANTHER" id="PTHR43046:SF14">
    <property type="entry name" value="MUTT_NUDIX FAMILY PROTEIN"/>
    <property type="match status" value="1"/>
</dbReference>
<comment type="cofactor">
    <cofactor evidence="1">
        <name>Mg(2+)</name>
        <dbReference type="ChEBI" id="CHEBI:18420"/>
    </cofactor>
</comment>
<dbReference type="PANTHER" id="PTHR43046">
    <property type="entry name" value="GDP-MANNOSE MANNOSYL HYDROLASE"/>
    <property type="match status" value="1"/>
</dbReference>
<evidence type="ECO:0000313" key="7">
    <source>
        <dbReference type="Proteomes" id="UP001500363"/>
    </source>
</evidence>
<evidence type="ECO:0000259" key="5">
    <source>
        <dbReference type="PROSITE" id="PS51462"/>
    </source>
</evidence>
<name>A0ABN1ZZL8_9ACTN</name>
<dbReference type="InterPro" id="IPR020476">
    <property type="entry name" value="Nudix_hydrolase"/>
</dbReference>
<dbReference type="Gene3D" id="3.90.79.10">
    <property type="entry name" value="Nucleoside Triphosphate Pyrophosphohydrolase"/>
    <property type="match status" value="1"/>
</dbReference>
<evidence type="ECO:0000313" key="6">
    <source>
        <dbReference type="EMBL" id="GAA1508027.1"/>
    </source>
</evidence>
<accession>A0ABN1ZZL8</accession>
<dbReference type="Pfam" id="PF00293">
    <property type="entry name" value="NUDIX"/>
    <property type="match status" value="1"/>
</dbReference>
<dbReference type="PROSITE" id="PS00893">
    <property type="entry name" value="NUDIX_BOX"/>
    <property type="match status" value="1"/>
</dbReference>
<dbReference type="SUPFAM" id="SSF55811">
    <property type="entry name" value="Nudix"/>
    <property type="match status" value="1"/>
</dbReference>
<keyword evidence="3 4" id="KW-0378">Hydrolase</keyword>
<dbReference type="CDD" id="cd02883">
    <property type="entry name" value="NUDIX_Hydrolase"/>
    <property type="match status" value="1"/>
</dbReference>
<evidence type="ECO:0000256" key="3">
    <source>
        <dbReference type="ARBA" id="ARBA00022801"/>
    </source>
</evidence>
<sequence>MPDKLLSSGTLPDLGLPHRSELFASAEVPPYELISTAFVLLFDSSSRLLLRYADLPARGGWDLPGGHVEPGETPREAAVRELHEETGWPLDESALAVLGWNRIQLLGAKPEGFRYPHPIGYLTYFTARLTEPGRPTTPEADSECSSAAWLAVAAVRSHCASRRWLPLVAAAEGPA</sequence>
<feature type="domain" description="Nudix hydrolase" evidence="5">
    <location>
        <begin position="32"/>
        <end position="172"/>
    </location>
</feature>
<organism evidence="6 7">
    <name type="scientific">Kribbella lupini</name>
    <dbReference type="NCBI Taxonomy" id="291602"/>
    <lineage>
        <taxon>Bacteria</taxon>
        <taxon>Bacillati</taxon>
        <taxon>Actinomycetota</taxon>
        <taxon>Actinomycetes</taxon>
        <taxon>Propionibacteriales</taxon>
        <taxon>Kribbellaceae</taxon>
        <taxon>Kribbella</taxon>
    </lineage>
</organism>
<dbReference type="InterPro" id="IPR000086">
    <property type="entry name" value="NUDIX_hydrolase_dom"/>
</dbReference>
<gene>
    <name evidence="6" type="ORF">GCM10009741_00870</name>
</gene>
<dbReference type="InterPro" id="IPR020084">
    <property type="entry name" value="NUDIX_hydrolase_CS"/>
</dbReference>
<protein>
    <recommendedName>
        <fullName evidence="5">Nudix hydrolase domain-containing protein</fullName>
    </recommendedName>
</protein>
<dbReference type="PROSITE" id="PS51462">
    <property type="entry name" value="NUDIX"/>
    <property type="match status" value="1"/>
</dbReference>
<keyword evidence="7" id="KW-1185">Reference proteome</keyword>
<dbReference type="EMBL" id="BAAANC010000001">
    <property type="protein sequence ID" value="GAA1508027.1"/>
    <property type="molecule type" value="Genomic_DNA"/>
</dbReference>
<proteinExistence type="inferred from homology"/>
<evidence type="ECO:0000256" key="2">
    <source>
        <dbReference type="ARBA" id="ARBA00005582"/>
    </source>
</evidence>
<comment type="caution">
    <text evidence="6">The sequence shown here is derived from an EMBL/GenBank/DDBJ whole genome shotgun (WGS) entry which is preliminary data.</text>
</comment>
<dbReference type="Proteomes" id="UP001500363">
    <property type="component" value="Unassembled WGS sequence"/>
</dbReference>
<evidence type="ECO:0000256" key="4">
    <source>
        <dbReference type="RuleBase" id="RU003476"/>
    </source>
</evidence>
<dbReference type="RefSeq" id="WP_344167490.1">
    <property type="nucleotide sequence ID" value="NZ_BAAANC010000001.1"/>
</dbReference>
<comment type="similarity">
    <text evidence="2 4">Belongs to the Nudix hydrolase family.</text>
</comment>
<evidence type="ECO:0000256" key="1">
    <source>
        <dbReference type="ARBA" id="ARBA00001946"/>
    </source>
</evidence>
<reference evidence="6 7" key="1">
    <citation type="journal article" date="2019" name="Int. J. Syst. Evol. Microbiol.">
        <title>The Global Catalogue of Microorganisms (GCM) 10K type strain sequencing project: providing services to taxonomists for standard genome sequencing and annotation.</title>
        <authorList>
            <consortium name="The Broad Institute Genomics Platform"/>
            <consortium name="The Broad Institute Genome Sequencing Center for Infectious Disease"/>
            <person name="Wu L."/>
            <person name="Ma J."/>
        </authorList>
    </citation>
    <scope>NUCLEOTIDE SEQUENCE [LARGE SCALE GENOMIC DNA]</scope>
    <source>
        <strain evidence="6 7">JCM 14303</strain>
    </source>
</reference>
<dbReference type="InterPro" id="IPR015797">
    <property type="entry name" value="NUDIX_hydrolase-like_dom_sf"/>
</dbReference>
<dbReference type="PRINTS" id="PR00502">
    <property type="entry name" value="NUDIXFAMILY"/>
</dbReference>